<reference evidence="2 3" key="1">
    <citation type="journal article" date="2011" name="Stand. Genomic Sci.">
        <title>Complete genome sequence of Thermomonospora curvata type strain (B9).</title>
        <authorList>
            <person name="Chertkov O."/>
            <person name="Sikorski J."/>
            <person name="Nolan M."/>
            <person name="Lapidus A."/>
            <person name="Lucas S."/>
            <person name="Del Rio T.G."/>
            <person name="Tice H."/>
            <person name="Cheng J.F."/>
            <person name="Goodwin L."/>
            <person name="Pitluck S."/>
            <person name="Liolios K."/>
            <person name="Ivanova N."/>
            <person name="Mavromatis K."/>
            <person name="Mikhailova N."/>
            <person name="Ovchinnikova G."/>
            <person name="Pati A."/>
            <person name="Chen A."/>
            <person name="Palaniappan K."/>
            <person name="Djao O.D."/>
            <person name="Land M."/>
            <person name="Hauser L."/>
            <person name="Chang Y.J."/>
            <person name="Jeffries C.D."/>
            <person name="Brettin T."/>
            <person name="Han C."/>
            <person name="Detter J.C."/>
            <person name="Rohde M."/>
            <person name="Goker M."/>
            <person name="Woyke T."/>
            <person name="Bristow J."/>
            <person name="Eisen J.A."/>
            <person name="Markowitz V."/>
            <person name="Hugenholtz P."/>
            <person name="Klenk H.P."/>
            <person name="Kyrpides N.C."/>
        </authorList>
    </citation>
    <scope>NUCLEOTIDE SEQUENCE [LARGE SCALE GENOMIC DNA]</scope>
    <source>
        <strain evidence="3">ATCC 19995 / DSM 43183 / JCM 3096 / KCTC 9072 / NBRC 15933 / NCIMB 10081 / Henssen B9</strain>
    </source>
</reference>
<name>D1A498_THECD</name>
<proteinExistence type="predicted"/>
<dbReference type="RefSeq" id="WP_012854755.1">
    <property type="nucleotide sequence ID" value="NC_013510.1"/>
</dbReference>
<sequence>MARSGRRGRRGAYRRRRAELEALSRLRGARVGPDADFRAALRERLVSAAPSDPRDTPRSTTTTPEDPRAAWEPRKADT</sequence>
<dbReference type="STRING" id="471852.Tcur_4445"/>
<accession>D1A498</accession>
<organism evidence="2 3">
    <name type="scientific">Thermomonospora curvata (strain ATCC 19995 / DSM 43183 / JCM 3096 / KCTC 9072 / NBRC 15933 / NCIMB 10081 / Henssen B9)</name>
    <dbReference type="NCBI Taxonomy" id="471852"/>
    <lineage>
        <taxon>Bacteria</taxon>
        <taxon>Bacillati</taxon>
        <taxon>Actinomycetota</taxon>
        <taxon>Actinomycetes</taxon>
        <taxon>Streptosporangiales</taxon>
        <taxon>Thermomonosporaceae</taxon>
        <taxon>Thermomonospora</taxon>
    </lineage>
</organism>
<evidence type="ECO:0000313" key="2">
    <source>
        <dbReference type="EMBL" id="ACY99972.1"/>
    </source>
</evidence>
<gene>
    <name evidence="2" type="ordered locus">Tcur_4445</name>
</gene>
<feature type="region of interest" description="Disordered" evidence="1">
    <location>
        <begin position="44"/>
        <end position="78"/>
    </location>
</feature>
<evidence type="ECO:0000256" key="1">
    <source>
        <dbReference type="SAM" id="MobiDB-lite"/>
    </source>
</evidence>
<dbReference type="EMBL" id="CP001738">
    <property type="protein sequence ID" value="ACY99972.1"/>
    <property type="molecule type" value="Genomic_DNA"/>
</dbReference>
<dbReference type="KEGG" id="tcu:Tcur_4445"/>
<keyword evidence="3" id="KW-1185">Reference proteome</keyword>
<dbReference type="HOGENOM" id="CLU_2620886_0_0_11"/>
<protein>
    <submittedName>
        <fullName evidence="2">Uncharacterized protein</fullName>
    </submittedName>
</protein>
<evidence type="ECO:0000313" key="3">
    <source>
        <dbReference type="Proteomes" id="UP000001918"/>
    </source>
</evidence>
<feature type="compositionally biased region" description="Basic and acidic residues" evidence="1">
    <location>
        <begin position="65"/>
        <end position="78"/>
    </location>
</feature>
<dbReference type="AlphaFoldDB" id="D1A498"/>
<dbReference type="Proteomes" id="UP000001918">
    <property type="component" value="Chromosome"/>
</dbReference>